<evidence type="ECO:0000313" key="4">
    <source>
        <dbReference type="EnsemblPlants" id="KQL16478"/>
    </source>
</evidence>
<feature type="region of interest" description="Disordered" evidence="1">
    <location>
        <begin position="1"/>
        <end position="89"/>
    </location>
</feature>
<dbReference type="PANTHER" id="PTHR33065">
    <property type="entry name" value="OS07G0486400 PROTEIN"/>
    <property type="match status" value="1"/>
</dbReference>
<reference evidence="4" key="3">
    <citation type="submission" date="2018-08" db="UniProtKB">
        <authorList>
            <consortium name="EnsemblPlants"/>
        </authorList>
    </citation>
    <scope>IDENTIFICATION</scope>
    <source>
        <strain evidence="4">Yugu1</strain>
    </source>
</reference>
<dbReference type="EMBL" id="CM003530">
    <property type="protein sequence ID" value="RCV18710.1"/>
    <property type="molecule type" value="Genomic_DNA"/>
</dbReference>
<gene>
    <name evidence="3" type="ORF">SETIT_3G324200v2</name>
</gene>
<reference evidence="3" key="2">
    <citation type="submission" date="2015-07" db="EMBL/GenBank/DDBJ databases">
        <authorList>
            <person name="Noorani M."/>
        </authorList>
    </citation>
    <scope>NUCLEOTIDE SEQUENCE</scope>
    <source>
        <strain evidence="3">Yugu1</strain>
    </source>
</reference>
<evidence type="ECO:0000313" key="5">
    <source>
        <dbReference type="Proteomes" id="UP000004995"/>
    </source>
</evidence>
<dbReference type="Proteomes" id="UP000004995">
    <property type="component" value="Unassembled WGS sequence"/>
</dbReference>
<feature type="compositionally biased region" description="Acidic residues" evidence="1">
    <location>
        <begin position="44"/>
        <end position="84"/>
    </location>
</feature>
<dbReference type="OrthoDB" id="679412at2759"/>
<keyword evidence="5" id="KW-1185">Reference proteome</keyword>
<dbReference type="OMA" id="ARCIHMR"/>
<evidence type="ECO:0000256" key="1">
    <source>
        <dbReference type="SAM" id="MobiDB-lite"/>
    </source>
</evidence>
<reference evidence="3 5" key="1">
    <citation type="journal article" date="2012" name="Nat. Biotechnol.">
        <title>Reference genome sequence of the model plant Setaria.</title>
        <authorList>
            <person name="Bennetzen J.L."/>
            <person name="Schmutz J."/>
            <person name="Wang H."/>
            <person name="Percifield R."/>
            <person name="Hawkins J."/>
            <person name="Pontaroli A.C."/>
            <person name="Estep M."/>
            <person name="Feng L."/>
            <person name="Vaughn J.N."/>
            <person name="Grimwood J."/>
            <person name="Jenkins J."/>
            <person name="Barry K."/>
            <person name="Lindquist E."/>
            <person name="Hellsten U."/>
            <person name="Deshpande S."/>
            <person name="Wang X."/>
            <person name="Wu X."/>
            <person name="Mitros T."/>
            <person name="Triplett J."/>
            <person name="Yang X."/>
            <person name="Ye C.Y."/>
            <person name="Mauro-Herrera M."/>
            <person name="Wang L."/>
            <person name="Li P."/>
            <person name="Sharma M."/>
            <person name="Sharma R."/>
            <person name="Ronald P.C."/>
            <person name="Panaud O."/>
            <person name="Kellogg E.A."/>
            <person name="Brutnell T.P."/>
            <person name="Doust A.N."/>
            <person name="Tuskan G.A."/>
            <person name="Rokhsar D."/>
            <person name="Devos K.M."/>
        </authorList>
    </citation>
    <scope>NUCLEOTIDE SEQUENCE [LARGE SCALE GENOMIC DNA]</scope>
    <source>
        <strain evidence="5">cv. Yugu1</strain>
        <strain evidence="3">Yugu1</strain>
    </source>
</reference>
<dbReference type="EnsemblPlants" id="KQL16478">
    <property type="protein sequence ID" value="KQL16478"/>
    <property type="gene ID" value="SETIT_024517mg"/>
</dbReference>
<feature type="domain" description="DUF6598" evidence="2">
    <location>
        <begin position="164"/>
        <end position="395"/>
    </location>
</feature>
<protein>
    <recommendedName>
        <fullName evidence="2">DUF6598 domain-containing protein</fullName>
    </recommendedName>
</protein>
<evidence type="ECO:0000259" key="2">
    <source>
        <dbReference type="Pfam" id="PF20241"/>
    </source>
</evidence>
<proteinExistence type="predicted"/>
<evidence type="ECO:0000313" key="3">
    <source>
        <dbReference type="EMBL" id="RCV18710.1"/>
    </source>
</evidence>
<dbReference type="EMBL" id="AGNK02001991">
    <property type="status" value="NOT_ANNOTATED_CDS"/>
    <property type="molecule type" value="Genomic_DNA"/>
</dbReference>
<sequence>MDVATVPPLQLGFVGEIEKQPIETEAGGSNPARGKKRPPSPPGCDEEPSSDDDEESSSDDDSDDDDEWLVSDSGGEDCDQDENQGADALGNFPKAGCSYEEQNHILFTYPNIKLLGPPPIRLYPAFKNGTHVFGSDYNLHDKSETNIISVGDCSIKCRCRPMSLVQFIDINIAGYHHARPGPARIFGFIAARDEIEPLRNYVYRRQISNCESVPVKRNTYLINYLNIIVLRGVARLSLTSPARVISMVARALIEFELYVRTKDRPEDEPKDDCLIEGCTEFTNLISSVSYVEHRRLYGNNCALDVKFAVLINAVEARIDVEVLRLGDIASGINLKVYAKTSGFREVIRLFEDAAPKPGAVMSFVVAVETHNYLDLYIEGSPGNNPVLGQKEEQVSRSWWKCSFGSSYHCMEEEVAELGNFGEVSVKVNWKSYTKRES</sequence>
<dbReference type="Gramene" id="KQL16478">
    <property type="protein sequence ID" value="KQL16478"/>
    <property type="gene ID" value="SETIT_024517mg"/>
</dbReference>
<organism evidence="4 5">
    <name type="scientific">Setaria italica</name>
    <name type="common">Foxtail millet</name>
    <name type="synonym">Panicum italicum</name>
    <dbReference type="NCBI Taxonomy" id="4555"/>
    <lineage>
        <taxon>Eukaryota</taxon>
        <taxon>Viridiplantae</taxon>
        <taxon>Streptophyta</taxon>
        <taxon>Embryophyta</taxon>
        <taxon>Tracheophyta</taxon>
        <taxon>Spermatophyta</taxon>
        <taxon>Magnoliopsida</taxon>
        <taxon>Liliopsida</taxon>
        <taxon>Poales</taxon>
        <taxon>Poaceae</taxon>
        <taxon>PACMAD clade</taxon>
        <taxon>Panicoideae</taxon>
        <taxon>Panicodae</taxon>
        <taxon>Paniceae</taxon>
        <taxon>Cenchrinae</taxon>
        <taxon>Setaria</taxon>
    </lineage>
</organism>
<dbReference type="InterPro" id="IPR046533">
    <property type="entry name" value="DUF6598"/>
</dbReference>
<dbReference type="AlphaFoldDB" id="K3ZD83"/>
<dbReference type="HOGENOM" id="CLU_043883_0_0_1"/>
<dbReference type="eggNOG" id="ENOG502R674">
    <property type="taxonomic scope" value="Eukaryota"/>
</dbReference>
<name>K3ZD83_SETIT</name>
<accession>K3ZD83</accession>
<dbReference type="Pfam" id="PF20241">
    <property type="entry name" value="DUF6598"/>
    <property type="match status" value="1"/>
</dbReference>
<dbReference type="PANTHER" id="PTHR33065:SF185">
    <property type="entry name" value="DUF6598 DOMAIN-CONTAINING PROTEIN"/>
    <property type="match status" value="1"/>
</dbReference>